<dbReference type="PANTHER" id="PTHR11680">
    <property type="entry name" value="SERINE HYDROXYMETHYLTRANSFERASE"/>
    <property type="match status" value="1"/>
</dbReference>
<feature type="domain" description="Serine hydroxymethyltransferase-like" evidence="3">
    <location>
        <begin position="6"/>
        <end position="372"/>
    </location>
</feature>
<proteinExistence type="predicted"/>
<dbReference type="EC" id="2.1.2.1" evidence="4"/>
<evidence type="ECO:0000256" key="1">
    <source>
        <dbReference type="ARBA" id="ARBA00001933"/>
    </source>
</evidence>
<dbReference type="AlphaFoldDB" id="A0A8D9JPY4"/>
<evidence type="ECO:0000259" key="3">
    <source>
        <dbReference type="Pfam" id="PF00464"/>
    </source>
</evidence>
<dbReference type="InterPro" id="IPR015421">
    <property type="entry name" value="PyrdxlP-dep_Trfase_major"/>
</dbReference>
<evidence type="ECO:0000313" key="4">
    <source>
        <dbReference type="EMBL" id="CEI58758.1"/>
    </source>
</evidence>
<dbReference type="GO" id="GO:0008168">
    <property type="term" value="F:methyltransferase activity"/>
    <property type="evidence" value="ECO:0007669"/>
    <property type="project" value="UniProtKB-KW"/>
</dbReference>
<dbReference type="GO" id="GO:0005829">
    <property type="term" value="C:cytosol"/>
    <property type="evidence" value="ECO:0007669"/>
    <property type="project" value="TreeGrafter"/>
</dbReference>
<dbReference type="Gene3D" id="3.40.640.10">
    <property type="entry name" value="Type I PLP-dependent aspartate aminotransferase-like (Major domain)"/>
    <property type="match status" value="1"/>
</dbReference>
<dbReference type="EMBL" id="LN649255">
    <property type="protein sequence ID" value="CEI58758.1"/>
    <property type="molecule type" value="Genomic_DNA"/>
</dbReference>
<keyword evidence="4" id="KW-0808">Transferase</keyword>
<dbReference type="Gene3D" id="3.90.1150.10">
    <property type="entry name" value="Aspartate Aminotransferase, domain 1"/>
    <property type="match status" value="1"/>
</dbReference>
<accession>A0A8D9JPY4</accession>
<dbReference type="GO" id="GO:0030170">
    <property type="term" value="F:pyridoxal phosphate binding"/>
    <property type="evidence" value="ECO:0007669"/>
    <property type="project" value="TreeGrafter"/>
</dbReference>
<dbReference type="KEGG" id="plc:PAD_194"/>
<dbReference type="GO" id="GO:0032259">
    <property type="term" value="P:methylation"/>
    <property type="evidence" value="ECO:0007669"/>
    <property type="project" value="UniProtKB-KW"/>
</dbReference>
<keyword evidence="2" id="KW-0663">Pyridoxal phosphate</keyword>
<dbReference type="Pfam" id="PF00464">
    <property type="entry name" value="SHMT"/>
    <property type="match status" value="1"/>
</dbReference>
<organism evidence="4 5">
    <name type="scientific">Candidatus Portiera aleyrodidarum</name>
    <name type="common">primary endosymbiont of Bemisia tabaci</name>
    <dbReference type="NCBI Taxonomy" id="91844"/>
    <lineage>
        <taxon>Bacteria</taxon>
        <taxon>Pseudomonadati</taxon>
        <taxon>Pseudomonadota</taxon>
        <taxon>Gammaproteobacteria</taxon>
        <taxon>Candidatus Johnevansiales</taxon>
        <taxon>Candidatus Johnevansiaceae</taxon>
        <taxon>Candidatus Portiera</taxon>
    </lineage>
</organism>
<dbReference type="InterPro" id="IPR049943">
    <property type="entry name" value="Ser_HO-MeTrfase-like"/>
</dbReference>
<sequence length="407" mass="47702">MVFNNIEKYDKKLFSFVKEELFLQENKIELLSSINYSSLKIIELQNCKLINKNRSNIYYLNNIEKLAIKRACKLFGCDYANIIFDSYNEANELIYKALTNSGDIIICISINHYNSDIENHYNFLGRKIIYIKYQILNNEIKKNKILELINKYKPKLIKIILYEYILNIDWAIFRKISNYINSYLIIDISKITGLIIINEYPTPINYAHIVITSTNNNLRGPIGGLILSKNNPDICNIIDSFLFINNKSIYKKNSLVAKSVCFKEALDLNFKNYQLQIRKNVKVMIEIFINRGYEIILNNEKNSFFLISLIEYGIKGKYIKYILKKINILVDIFFISNYSKNLAITSGIKLCTSAITTRGFKEKECKNLAIWICDILDNIKNKKNFYIIKKKINIKVNKLCKKIPIYK</sequence>
<dbReference type="InterPro" id="IPR015424">
    <property type="entry name" value="PyrdxlP-dep_Trfase"/>
</dbReference>
<dbReference type="GO" id="GO:0046653">
    <property type="term" value="P:tetrahydrofolate metabolic process"/>
    <property type="evidence" value="ECO:0007669"/>
    <property type="project" value="TreeGrafter"/>
</dbReference>
<evidence type="ECO:0000256" key="2">
    <source>
        <dbReference type="ARBA" id="ARBA00022898"/>
    </source>
</evidence>
<dbReference type="InterPro" id="IPR015422">
    <property type="entry name" value="PyrdxlP-dep_Trfase_small"/>
</dbReference>
<comment type="cofactor">
    <cofactor evidence="1">
        <name>pyridoxal 5'-phosphate</name>
        <dbReference type="ChEBI" id="CHEBI:597326"/>
    </cofactor>
</comment>
<name>A0A8D9JPY4_9GAMM</name>
<dbReference type="RefSeq" id="WP_219848607.1">
    <property type="nucleotide sequence ID" value="NZ_LN649255.1"/>
</dbReference>
<protein>
    <submittedName>
        <fullName evidence="4">Serine hydroxymethyltransferase</fullName>
        <ecNumber evidence="4">2.1.2.1</ecNumber>
    </submittedName>
</protein>
<dbReference type="PANTHER" id="PTHR11680:SF50">
    <property type="entry name" value="SERINE HYDROXYMETHYLTRANSFERASE"/>
    <property type="match status" value="1"/>
</dbReference>
<dbReference type="SUPFAM" id="SSF53383">
    <property type="entry name" value="PLP-dependent transferases"/>
    <property type="match status" value="1"/>
</dbReference>
<dbReference type="GO" id="GO:0004372">
    <property type="term" value="F:glycine hydroxymethyltransferase activity"/>
    <property type="evidence" value="ECO:0007669"/>
    <property type="project" value="UniProtKB-EC"/>
</dbReference>
<gene>
    <name evidence="4" type="primary">glyA</name>
    <name evidence="4" type="ORF">PAD_194</name>
</gene>
<evidence type="ECO:0000313" key="5">
    <source>
        <dbReference type="Proteomes" id="UP000032800"/>
    </source>
</evidence>
<reference evidence="4 5" key="1">
    <citation type="journal article" date="2015" name="Genome Biol. Evol.">
        <title>Genome evolution in the primary endosymbiont of whiteflies sheds light on their divergence.</title>
        <authorList>
            <person name="Santos-Garcia D."/>
            <person name="Vargas-Chavez C."/>
            <person name="Moya A."/>
            <person name="Latorre A."/>
            <person name="Silva"/>
            <person name="F J."/>
        </authorList>
    </citation>
    <scope>NUCLEOTIDE SEQUENCE [LARGE SCALE GENOMIC DNA]</scope>
    <source>
        <strain evidence="5">AD-VLC</strain>
    </source>
</reference>
<dbReference type="GO" id="GO:0019264">
    <property type="term" value="P:glycine biosynthetic process from serine"/>
    <property type="evidence" value="ECO:0007669"/>
    <property type="project" value="TreeGrafter"/>
</dbReference>
<dbReference type="Proteomes" id="UP000032800">
    <property type="component" value="Chromosome I"/>
</dbReference>
<keyword evidence="4" id="KW-0489">Methyltransferase</keyword>
<dbReference type="InterPro" id="IPR039429">
    <property type="entry name" value="SHMT-like_dom"/>
</dbReference>